<reference evidence="2 3" key="1">
    <citation type="submission" date="2018-10" db="EMBL/GenBank/DDBJ databases">
        <title>Genome sequencing of Mucilaginibacter sp. HYN0043.</title>
        <authorList>
            <person name="Kim M."/>
            <person name="Yi H."/>
        </authorList>
    </citation>
    <scope>NUCLEOTIDE SEQUENCE [LARGE SCALE GENOMIC DNA]</scope>
    <source>
        <strain evidence="2 3">HYN0043</strain>
    </source>
</reference>
<organism evidence="2 3">
    <name type="scientific">Mucilaginibacter celer</name>
    <dbReference type="NCBI Taxonomy" id="2305508"/>
    <lineage>
        <taxon>Bacteria</taxon>
        <taxon>Pseudomonadati</taxon>
        <taxon>Bacteroidota</taxon>
        <taxon>Sphingobacteriia</taxon>
        <taxon>Sphingobacteriales</taxon>
        <taxon>Sphingobacteriaceae</taxon>
        <taxon>Mucilaginibacter</taxon>
    </lineage>
</organism>
<feature type="transmembrane region" description="Helical" evidence="1">
    <location>
        <begin position="325"/>
        <end position="343"/>
    </location>
</feature>
<dbReference type="RefSeq" id="WP_119408834.1">
    <property type="nucleotide sequence ID" value="NZ_CP032869.1"/>
</dbReference>
<sequence length="360" mass="40382">MNKASNNDEAITLREFAGRLGDTWKYVKKKWSVILIIAIIGAIAGFAYTFKKTYYTATSSFVLEENSKMGALSQYSGLASLAGINLNSESGLFQGDNILELYKSRTMIEKALLTESEFNGKKQLLIDRYIDFYELRHKWKSKDQIDQIDFKGDPAKFNRTQDSIITDLCDKFNAKVLNVKKLDKKLSIIVVQVTDKDELFAREFNNRLVDMVNNFYVQTKTKKSYQNMVVLQHQADSVRSVLNASIGGVASAADATPNANPQMLTLKVTGQRKQVDVQASSAVYGEVIKNLELAKIALRQDVPLIQIIDKPVLPLSNDHIKKIKGVVLGFFLALFISTSFITLKNLLSPAKLPGQTKRHE</sequence>
<proteinExistence type="predicted"/>
<keyword evidence="1" id="KW-0472">Membrane</keyword>
<keyword evidence="1" id="KW-0812">Transmembrane</keyword>
<protein>
    <submittedName>
        <fullName evidence="2">Lipopolysaccharide biosynthesis protein</fullName>
    </submittedName>
</protein>
<accession>A0A494VPQ5</accession>
<evidence type="ECO:0000313" key="2">
    <source>
        <dbReference type="EMBL" id="AYL95130.1"/>
    </source>
</evidence>
<dbReference type="OrthoDB" id="745212at2"/>
<evidence type="ECO:0000256" key="1">
    <source>
        <dbReference type="SAM" id="Phobius"/>
    </source>
</evidence>
<dbReference type="Proteomes" id="UP000270046">
    <property type="component" value="Chromosome"/>
</dbReference>
<feature type="transmembrane region" description="Helical" evidence="1">
    <location>
        <begin position="31"/>
        <end position="50"/>
    </location>
</feature>
<dbReference type="KEGG" id="muh:HYN43_007405"/>
<dbReference type="PANTHER" id="PTHR32309">
    <property type="entry name" value="TYROSINE-PROTEIN KINASE"/>
    <property type="match status" value="1"/>
</dbReference>
<dbReference type="EMBL" id="CP032869">
    <property type="protein sequence ID" value="AYL95130.1"/>
    <property type="molecule type" value="Genomic_DNA"/>
</dbReference>
<name>A0A494VPQ5_9SPHI</name>
<dbReference type="PANTHER" id="PTHR32309:SF31">
    <property type="entry name" value="CAPSULAR EXOPOLYSACCHARIDE FAMILY"/>
    <property type="match status" value="1"/>
</dbReference>
<dbReference type="AlphaFoldDB" id="A0A494VPQ5"/>
<keyword evidence="3" id="KW-1185">Reference proteome</keyword>
<gene>
    <name evidence="2" type="ORF">HYN43_007405</name>
</gene>
<evidence type="ECO:0000313" key="3">
    <source>
        <dbReference type="Proteomes" id="UP000270046"/>
    </source>
</evidence>
<keyword evidence="1" id="KW-1133">Transmembrane helix</keyword>
<dbReference type="InterPro" id="IPR050445">
    <property type="entry name" value="Bact_polysacc_biosynth/exp"/>
</dbReference>